<evidence type="ECO:0000313" key="4">
    <source>
        <dbReference type="Proteomes" id="UP000198694"/>
    </source>
</evidence>
<name>A0A1G9AQA8_9BACI</name>
<dbReference type="STRING" id="407036.SAMN05216243_2659"/>
<dbReference type="OrthoDB" id="2357232at2"/>
<proteinExistence type="predicted"/>
<feature type="transmembrane region" description="Helical" evidence="1">
    <location>
        <begin position="65"/>
        <end position="86"/>
    </location>
</feature>
<keyword evidence="1" id="KW-0812">Transmembrane</keyword>
<organism evidence="3 4">
    <name type="scientific">Sediminibacillus albus</name>
    <dbReference type="NCBI Taxonomy" id="407036"/>
    <lineage>
        <taxon>Bacteria</taxon>
        <taxon>Bacillati</taxon>
        <taxon>Bacillota</taxon>
        <taxon>Bacilli</taxon>
        <taxon>Bacillales</taxon>
        <taxon>Bacillaceae</taxon>
        <taxon>Sediminibacillus</taxon>
    </lineage>
</organism>
<protein>
    <recommendedName>
        <fullName evidence="2">DUF4064 domain-containing protein</fullName>
    </recommendedName>
</protein>
<accession>A0A1G9AQA8</accession>
<dbReference type="Pfam" id="PF13273">
    <property type="entry name" value="DUF4064"/>
    <property type="match status" value="1"/>
</dbReference>
<feature type="transmembrane region" description="Helical" evidence="1">
    <location>
        <begin position="7"/>
        <end position="31"/>
    </location>
</feature>
<feature type="transmembrane region" description="Helical" evidence="1">
    <location>
        <begin position="98"/>
        <end position="124"/>
    </location>
</feature>
<keyword evidence="1" id="KW-0472">Membrane</keyword>
<dbReference type="Proteomes" id="UP000198694">
    <property type="component" value="Unassembled WGS sequence"/>
</dbReference>
<dbReference type="RefSeq" id="WP_093215066.1">
    <property type="nucleotide sequence ID" value="NZ_FNFL01000004.1"/>
</dbReference>
<gene>
    <name evidence="3" type="ORF">SAMN05216243_2659</name>
</gene>
<dbReference type="EMBL" id="FNFL01000004">
    <property type="protein sequence ID" value="SDK29447.1"/>
    <property type="molecule type" value="Genomic_DNA"/>
</dbReference>
<dbReference type="AlphaFoldDB" id="A0A1G9AQA8"/>
<sequence length="139" mass="15357">MVKRTGEIVLGIIGAVLFCFFTLFGIVLFRLRNDEEFQQEMEKMLTQQSGMEKIGDFTQIMNSGAWFLIISSLIAVILGIVAVVLIKGNKKPKTAGILFIVTAVLSFIVYLGMSLIPALLYLIAGIMCLVRKPKKVIEG</sequence>
<keyword evidence="1" id="KW-1133">Transmembrane helix</keyword>
<evidence type="ECO:0000256" key="1">
    <source>
        <dbReference type="SAM" id="Phobius"/>
    </source>
</evidence>
<dbReference type="InterPro" id="IPR025273">
    <property type="entry name" value="DUF4064"/>
</dbReference>
<keyword evidence="4" id="KW-1185">Reference proteome</keyword>
<reference evidence="3 4" key="1">
    <citation type="submission" date="2016-10" db="EMBL/GenBank/DDBJ databases">
        <authorList>
            <person name="de Groot N.N."/>
        </authorList>
    </citation>
    <scope>NUCLEOTIDE SEQUENCE [LARGE SCALE GENOMIC DNA]</scope>
    <source>
        <strain evidence="3 4">CGMCC 1.6502</strain>
    </source>
</reference>
<feature type="domain" description="DUF4064" evidence="2">
    <location>
        <begin position="3"/>
        <end position="108"/>
    </location>
</feature>
<evidence type="ECO:0000313" key="3">
    <source>
        <dbReference type="EMBL" id="SDK29447.1"/>
    </source>
</evidence>
<evidence type="ECO:0000259" key="2">
    <source>
        <dbReference type="Pfam" id="PF13273"/>
    </source>
</evidence>